<evidence type="ECO:0000313" key="1">
    <source>
        <dbReference type="EMBL" id="MFC5460184.1"/>
    </source>
</evidence>
<name>A0ABW0L3C5_9BURK</name>
<sequence>MFVNLSNDVLMSREASEFAHAASAYGVTFELSEALSGYRDQAAIPKPDSAMRWHTWLTIPSAELTSSCPGIAPDSYRLFEHSASQRRDAIIVQPAVRFLTTEFEPSCFCSSW</sequence>
<gene>
    <name evidence="1" type="ORF">ACFPN5_10240</name>
</gene>
<dbReference type="Proteomes" id="UP001596050">
    <property type="component" value="Unassembled WGS sequence"/>
</dbReference>
<dbReference type="RefSeq" id="WP_379782792.1">
    <property type="nucleotide sequence ID" value="NZ_JBHSMU010000009.1"/>
</dbReference>
<protein>
    <submittedName>
        <fullName evidence="1">Uncharacterized protein</fullName>
    </submittedName>
</protein>
<evidence type="ECO:0000313" key="2">
    <source>
        <dbReference type="Proteomes" id="UP001596050"/>
    </source>
</evidence>
<proteinExistence type="predicted"/>
<accession>A0ABW0L3C5</accession>
<dbReference type="EMBL" id="JBHSMU010000009">
    <property type="protein sequence ID" value="MFC5460184.1"/>
    <property type="molecule type" value="Genomic_DNA"/>
</dbReference>
<comment type="caution">
    <text evidence="1">The sequence shown here is derived from an EMBL/GenBank/DDBJ whole genome shotgun (WGS) entry which is preliminary data.</text>
</comment>
<keyword evidence="2" id="KW-1185">Reference proteome</keyword>
<reference evidence="2" key="1">
    <citation type="journal article" date="2019" name="Int. J. Syst. Evol. Microbiol.">
        <title>The Global Catalogue of Microorganisms (GCM) 10K type strain sequencing project: providing services to taxonomists for standard genome sequencing and annotation.</title>
        <authorList>
            <consortium name="The Broad Institute Genomics Platform"/>
            <consortium name="The Broad Institute Genome Sequencing Center for Infectious Disease"/>
            <person name="Wu L."/>
            <person name="Ma J."/>
        </authorList>
    </citation>
    <scope>NUCLEOTIDE SEQUENCE [LARGE SCALE GENOMIC DNA]</scope>
    <source>
        <strain evidence="2">KACC 12649</strain>
    </source>
</reference>
<organism evidence="1 2">
    <name type="scientific">Massilia niabensis</name>
    <dbReference type="NCBI Taxonomy" id="544910"/>
    <lineage>
        <taxon>Bacteria</taxon>
        <taxon>Pseudomonadati</taxon>
        <taxon>Pseudomonadota</taxon>
        <taxon>Betaproteobacteria</taxon>
        <taxon>Burkholderiales</taxon>
        <taxon>Oxalobacteraceae</taxon>
        <taxon>Telluria group</taxon>
        <taxon>Massilia</taxon>
    </lineage>
</organism>